<name>F1TIJ0_9FIRM</name>
<evidence type="ECO:0000313" key="2">
    <source>
        <dbReference type="Proteomes" id="UP000003860"/>
    </source>
</evidence>
<dbReference type="RefSeq" id="WP_004622478.1">
    <property type="nucleotide sequence ID" value="NZ_ACXX02000020.1"/>
</dbReference>
<sequence>MKRMTFKRPTTHYDERIKQVDEKICELIKHRKEISTNNPGYPPFEYITDWAVKNNLYEDLLRSIFSSLWNEKAYKPLIEPDDFQRNLPVLKYTEVDNRLFSVISIRQYSNSSVVNFNVDWDTREISDSQSRHTHFELFIDERYDCRMADGTGGNGHFHYNFIVSPPLPDNFSDIDLIFKEYEVPFNENQLGQDIVVRL</sequence>
<dbReference type="Proteomes" id="UP000003860">
    <property type="component" value="Unassembled WGS sequence"/>
</dbReference>
<accession>F1TIJ0</accession>
<dbReference type="EMBL" id="ACXX02000020">
    <property type="protein sequence ID" value="EGD45807.1"/>
    <property type="molecule type" value="Genomic_DNA"/>
</dbReference>
<reference evidence="1" key="1">
    <citation type="submission" date="2009-07" db="EMBL/GenBank/DDBJ databases">
        <authorList>
            <consortium name="US DOE Joint Genome Institute (JGI-PGF)"/>
            <person name="Lucas S."/>
            <person name="Copeland A."/>
            <person name="Lapidus A."/>
            <person name="Glavina del Rio T."/>
            <person name="Tice H."/>
            <person name="Bruce D."/>
            <person name="Goodwin L."/>
            <person name="Pitluck S."/>
            <person name="Larimer F."/>
            <person name="Land M.L."/>
            <person name="Mouttaki H."/>
            <person name="He Z."/>
            <person name="Zhou J."/>
            <person name="Hemme C.L."/>
        </authorList>
    </citation>
    <scope>NUCLEOTIDE SEQUENCE [LARGE SCALE GENOMIC DNA]</scope>
    <source>
        <strain evidence="1">DSM 2782</strain>
    </source>
</reference>
<dbReference type="OrthoDB" id="1797229at2"/>
<keyword evidence="2" id="KW-1185">Reference proteome</keyword>
<dbReference type="eggNOG" id="ENOG502ZQAS">
    <property type="taxonomic scope" value="Bacteria"/>
</dbReference>
<protein>
    <submittedName>
        <fullName evidence="1">Uncharacterized protein</fullName>
    </submittedName>
</protein>
<comment type="caution">
    <text evidence="1">The sequence shown here is derived from an EMBL/GenBank/DDBJ whole genome shotgun (WGS) entry which is preliminary data.</text>
</comment>
<gene>
    <name evidence="1" type="ORF">Cpap_0174</name>
</gene>
<organism evidence="1 2">
    <name type="scientific">Ruminiclostridium papyrosolvens DSM 2782</name>
    <dbReference type="NCBI Taxonomy" id="588581"/>
    <lineage>
        <taxon>Bacteria</taxon>
        <taxon>Bacillati</taxon>
        <taxon>Bacillota</taxon>
        <taxon>Clostridia</taxon>
        <taxon>Eubacteriales</taxon>
        <taxon>Oscillospiraceae</taxon>
        <taxon>Ruminiclostridium</taxon>
    </lineage>
</organism>
<evidence type="ECO:0000313" key="1">
    <source>
        <dbReference type="EMBL" id="EGD45807.1"/>
    </source>
</evidence>
<reference evidence="1" key="2">
    <citation type="submission" date="2011-01" db="EMBL/GenBank/DDBJ databases">
        <title>The Non-contiguous Finished genome of Clostridium papyrosolvens.</title>
        <authorList>
            <person name="Lucas S."/>
            <person name="Copeland A."/>
            <person name="Lapidus A."/>
            <person name="Cheng J.-F."/>
            <person name="Goodwin L."/>
            <person name="Pitluck S."/>
            <person name="Misra M."/>
            <person name="Chertkov O."/>
            <person name="Detter J.C."/>
            <person name="Han C."/>
            <person name="Tapia R."/>
            <person name="Land M."/>
            <person name="Hauser L."/>
            <person name="Kyrpides N."/>
            <person name="Ivanova N."/>
            <person name="Pagani I."/>
            <person name="Mouttaki H."/>
            <person name="He Z."/>
            <person name="Zhou J."/>
            <person name="Hemme C.L."/>
            <person name="Woyke T."/>
        </authorList>
    </citation>
    <scope>NUCLEOTIDE SEQUENCE [LARGE SCALE GENOMIC DNA]</scope>
    <source>
        <strain evidence="1">DSM 2782</strain>
    </source>
</reference>
<dbReference type="AlphaFoldDB" id="F1TIJ0"/>
<proteinExistence type="predicted"/>
<dbReference type="STRING" id="588581.Cpap_0174"/>